<organism evidence="1 2">
    <name type="scientific">Prevotella dentalis (strain ATCC 49559 / DSM 3688 / JCM 13448 / NCTC 12043 / ES 2772)</name>
    <name type="common">Mitsuokella dentalis</name>
    <dbReference type="NCBI Taxonomy" id="908937"/>
    <lineage>
        <taxon>Bacteria</taxon>
        <taxon>Pseudomonadati</taxon>
        <taxon>Bacteroidota</taxon>
        <taxon>Bacteroidia</taxon>
        <taxon>Bacteroidales</taxon>
        <taxon>Prevotellaceae</taxon>
        <taxon>Prevotella</taxon>
    </lineage>
</organism>
<dbReference type="KEGG" id="pdt:Prede_1363"/>
<evidence type="ECO:0000313" key="1">
    <source>
        <dbReference type="EMBL" id="AGB28680.1"/>
    </source>
</evidence>
<dbReference type="AlphaFoldDB" id="L0JAW8"/>
<reference evidence="2" key="1">
    <citation type="submission" date="2012-02" db="EMBL/GenBank/DDBJ databases">
        <title>Complete sequence of chromosome 1 of Prevotella dentalis DSM 3688.</title>
        <authorList>
            <person name="Lucas S."/>
            <person name="Copeland A."/>
            <person name="Lapidus A."/>
            <person name="Glavina del Rio T."/>
            <person name="Dalin E."/>
            <person name="Tice H."/>
            <person name="Bruce D."/>
            <person name="Goodwin L."/>
            <person name="Pitluck S."/>
            <person name="Peters L."/>
            <person name="Mikhailova N."/>
            <person name="Chertkov O."/>
            <person name="Kyrpides N."/>
            <person name="Mavromatis K."/>
            <person name="Ivanova N."/>
            <person name="Brettin T."/>
            <person name="Detter J.C."/>
            <person name="Han C."/>
            <person name="Larimer F."/>
            <person name="Land M."/>
            <person name="Hauser L."/>
            <person name="Markowitz V."/>
            <person name="Cheng J.-F."/>
            <person name="Hugenholtz P."/>
            <person name="Woyke T."/>
            <person name="Wu D."/>
            <person name="Gronow S."/>
            <person name="Wellnitz S."/>
            <person name="Brambilla E."/>
            <person name="Klenk H.-P."/>
            <person name="Eisen J.A."/>
        </authorList>
    </citation>
    <scope>NUCLEOTIDE SEQUENCE [LARGE SCALE GENOMIC DNA]</scope>
    <source>
        <strain evidence="2">ATCC 49559 / DSM 3688 / JCM 13448 / NCTC 12043 / ES 2772</strain>
    </source>
</reference>
<evidence type="ECO:0008006" key="3">
    <source>
        <dbReference type="Google" id="ProtNLM"/>
    </source>
</evidence>
<proteinExistence type="predicted"/>
<name>L0JAW8_PREDD</name>
<gene>
    <name evidence="1" type="ordered locus">Prede_1363</name>
</gene>
<accession>L0JAW8</accession>
<dbReference type="Proteomes" id="UP000010862">
    <property type="component" value="Chromosome 1"/>
</dbReference>
<protein>
    <recommendedName>
        <fullName evidence="3">Protein NO VEIN C-terminal domain-containing protein</fullName>
    </recommendedName>
</protein>
<keyword evidence="2" id="KW-1185">Reference proteome</keyword>
<dbReference type="EMBL" id="CP003368">
    <property type="protein sequence ID" value="AGB28680.1"/>
    <property type="molecule type" value="Genomic_DNA"/>
</dbReference>
<evidence type="ECO:0000313" key="2">
    <source>
        <dbReference type="Proteomes" id="UP000010862"/>
    </source>
</evidence>
<sequence length="159" mass="19128">MDEYELAELKGREIVEELLVQTGITLINYTTERRAKNDGFFINKNRELIGFEVKNRSAEINKYYNTFYLEKTKYDYMDLLNKGITQDNIYINIFDDVVYIFSFNVIKKKIEKGELSIVNVLLPRGNVEHREEYKYKECYALPKEWGHKYLKKDKWIKIN</sequence>
<dbReference type="RefSeq" id="WP_015298581.1">
    <property type="nucleotide sequence ID" value="NC_019960.1"/>
</dbReference>
<dbReference type="PATRIC" id="fig|908937.9.peg.1430"/>
<dbReference type="HOGENOM" id="CLU_1659167_0_0_10"/>